<dbReference type="HOGENOM" id="CLU_027562_23_3_7"/>
<dbReference type="PROSITE" id="PS51898">
    <property type="entry name" value="TYR_RECOMBINASE"/>
    <property type="match status" value="1"/>
</dbReference>
<dbReference type="PROSITE" id="PS51900">
    <property type="entry name" value="CB"/>
    <property type="match status" value="1"/>
</dbReference>
<dbReference type="InterPro" id="IPR011010">
    <property type="entry name" value="DNA_brk_join_enz"/>
</dbReference>
<dbReference type="CDD" id="cd01188">
    <property type="entry name" value="INT_RitA_C_like"/>
    <property type="match status" value="1"/>
</dbReference>
<gene>
    <name evidence="7" type="ORF">ETSY2_44725</name>
</gene>
<dbReference type="SUPFAM" id="SSF56349">
    <property type="entry name" value="DNA breaking-rejoining enzymes"/>
    <property type="match status" value="1"/>
</dbReference>
<organism evidence="7 8">
    <name type="scientific">Candidatus Entotheonella gemina</name>
    <dbReference type="NCBI Taxonomy" id="1429439"/>
    <lineage>
        <taxon>Bacteria</taxon>
        <taxon>Pseudomonadati</taxon>
        <taxon>Nitrospinota/Tectimicrobiota group</taxon>
        <taxon>Candidatus Tectimicrobiota</taxon>
        <taxon>Candidatus Entotheonellia</taxon>
        <taxon>Candidatus Entotheonellales</taxon>
        <taxon>Candidatus Entotheonellaceae</taxon>
        <taxon>Candidatus Entotheonella</taxon>
    </lineage>
</organism>
<feature type="domain" description="Tyr recombinase" evidence="5">
    <location>
        <begin position="145"/>
        <end position="327"/>
    </location>
</feature>
<sequence length="327" mass="37582">MSSRQRVSRAAMRILTEFHLHGCYQRPNRTQQRVTLPPGFHGVLESYDAFCRQYRRCQPSTRRIRQRHLTQFLHFLDAHAVATCAAIEPQHLSGFIRSQIHLQPNTLANIVSDLRSFLRFLCMEDLIEDDLSPHVPKVRIPRDARIPSVWRPQEVEALLAVVDRSSPKGKRDYAILLLACRLGLRVSDIRTLRLEQLRWDEARIDLVQTKTGEPLSLPLTEEVGQALIDYLQHGRPVTPYREVFLRLHAPLEPLGEGTNLHHLITFYRRRAGIALPAGRRQGLHSLRHSMATRLLEVQTPIEVISAVLGHRSLESTQIYLKVDVESL</sequence>
<evidence type="ECO:0000256" key="4">
    <source>
        <dbReference type="PROSITE-ProRule" id="PRU01248"/>
    </source>
</evidence>
<evidence type="ECO:0000313" key="8">
    <source>
        <dbReference type="Proteomes" id="UP000019140"/>
    </source>
</evidence>
<dbReference type="Pfam" id="PF02899">
    <property type="entry name" value="Phage_int_SAM_1"/>
    <property type="match status" value="1"/>
</dbReference>
<dbReference type="GO" id="GO:0003677">
    <property type="term" value="F:DNA binding"/>
    <property type="evidence" value="ECO:0007669"/>
    <property type="project" value="UniProtKB-UniRule"/>
</dbReference>
<keyword evidence="3" id="KW-0233">DNA recombination</keyword>
<comment type="caution">
    <text evidence="7">The sequence shown here is derived from an EMBL/GenBank/DDBJ whole genome shotgun (WGS) entry which is preliminary data.</text>
</comment>
<name>W4LJ78_9BACT</name>
<reference evidence="7 8" key="1">
    <citation type="journal article" date="2014" name="Nature">
        <title>An environmental bacterial taxon with a large and distinct metabolic repertoire.</title>
        <authorList>
            <person name="Wilson M.C."/>
            <person name="Mori T."/>
            <person name="Ruckert C."/>
            <person name="Uria A.R."/>
            <person name="Helf M.J."/>
            <person name="Takada K."/>
            <person name="Gernert C."/>
            <person name="Steffens U.A."/>
            <person name="Heycke N."/>
            <person name="Schmitt S."/>
            <person name="Rinke C."/>
            <person name="Helfrich E.J."/>
            <person name="Brachmann A.O."/>
            <person name="Gurgui C."/>
            <person name="Wakimoto T."/>
            <person name="Kracht M."/>
            <person name="Crusemann M."/>
            <person name="Hentschel U."/>
            <person name="Abe I."/>
            <person name="Matsunaga S."/>
            <person name="Kalinowski J."/>
            <person name="Takeyama H."/>
            <person name="Piel J."/>
        </authorList>
    </citation>
    <scope>NUCLEOTIDE SEQUENCE [LARGE SCALE GENOMIC DNA]</scope>
    <source>
        <strain evidence="8">TSY2</strain>
    </source>
</reference>
<evidence type="ECO:0000259" key="5">
    <source>
        <dbReference type="PROSITE" id="PS51898"/>
    </source>
</evidence>
<evidence type="ECO:0000259" key="6">
    <source>
        <dbReference type="PROSITE" id="PS51900"/>
    </source>
</evidence>
<dbReference type="Gene3D" id="1.10.443.10">
    <property type="entry name" value="Intergrase catalytic core"/>
    <property type="match status" value="1"/>
</dbReference>
<dbReference type="Pfam" id="PF00589">
    <property type="entry name" value="Phage_integrase"/>
    <property type="match status" value="1"/>
</dbReference>
<dbReference type="GO" id="GO:0015074">
    <property type="term" value="P:DNA integration"/>
    <property type="evidence" value="ECO:0007669"/>
    <property type="project" value="UniProtKB-KW"/>
</dbReference>
<dbReference type="InterPro" id="IPR044068">
    <property type="entry name" value="CB"/>
</dbReference>
<dbReference type="InterPro" id="IPR050090">
    <property type="entry name" value="Tyrosine_recombinase_XerCD"/>
</dbReference>
<evidence type="ECO:0000256" key="2">
    <source>
        <dbReference type="ARBA" id="ARBA00023125"/>
    </source>
</evidence>
<keyword evidence="1" id="KW-0229">DNA integration</keyword>
<evidence type="ECO:0000256" key="3">
    <source>
        <dbReference type="ARBA" id="ARBA00023172"/>
    </source>
</evidence>
<dbReference type="EMBL" id="AZHX01002068">
    <property type="protein sequence ID" value="ETW97386.1"/>
    <property type="molecule type" value="Genomic_DNA"/>
</dbReference>
<dbReference type="GO" id="GO:0006310">
    <property type="term" value="P:DNA recombination"/>
    <property type="evidence" value="ECO:0007669"/>
    <property type="project" value="UniProtKB-KW"/>
</dbReference>
<dbReference type="InterPro" id="IPR002104">
    <property type="entry name" value="Integrase_catalytic"/>
</dbReference>
<accession>W4LJ78</accession>
<dbReference type="InterPro" id="IPR004107">
    <property type="entry name" value="Integrase_SAM-like_N"/>
</dbReference>
<keyword evidence="8" id="KW-1185">Reference proteome</keyword>
<dbReference type="InterPro" id="IPR010998">
    <property type="entry name" value="Integrase_recombinase_N"/>
</dbReference>
<evidence type="ECO:0000256" key="1">
    <source>
        <dbReference type="ARBA" id="ARBA00022908"/>
    </source>
</evidence>
<dbReference type="InterPro" id="IPR013762">
    <property type="entry name" value="Integrase-like_cat_sf"/>
</dbReference>
<dbReference type="PANTHER" id="PTHR30349:SF90">
    <property type="entry name" value="TYROSINE RECOMBINASE XERD"/>
    <property type="match status" value="1"/>
</dbReference>
<evidence type="ECO:0000313" key="7">
    <source>
        <dbReference type="EMBL" id="ETW97386.1"/>
    </source>
</evidence>
<dbReference type="Gene3D" id="1.10.150.130">
    <property type="match status" value="1"/>
</dbReference>
<dbReference type="Proteomes" id="UP000019140">
    <property type="component" value="Unassembled WGS sequence"/>
</dbReference>
<protein>
    <submittedName>
        <fullName evidence="7">Integrase</fullName>
    </submittedName>
</protein>
<dbReference type="PANTHER" id="PTHR30349">
    <property type="entry name" value="PHAGE INTEGRASE-RELATED"/>
    <property type="match status" value="1"/>
</dbReference>
<dbReference type="AlphaFoldDB" id="W4LJ78"/>
<proteinExistence type="predicted"/>
<keyword evidence="2 4" id="KW-0238">DNA-binding</keyword>
<feature type="domain" description="Core-binding (CB)" evidence="6">
    <location>
        <begin position="38"/>
        <end position="122"/>
    </location>
</feature>